<accession>A0ACD1GFK0</accession>
<keyword evidence="2" id="KW-1185">Reference proteome</keyword>
<protein>
    <submittedName>
        <fullName evidence="1">Uncharacterized protein</fullName>
    </submittedName>
</protein>
<name>A0ACD1GFK0_9EURO</name>
<gene>
    <name evidence="1" type="ORF">BO95DRAFT_72816</name>
</gene>
<evidence type="ECO:0000313" key="1">
    <source>
        <dbReference type="EMBL" id="RAH47962.1"/>
    </source>
</evidence>
<proteinExistence type="predicted"/>
<evidence type="ECO:0000313" key="2">
    <source>
        <dbReference type="Proteomes" id="UP000249057"/>
    </source>
</evidence>
<reference evidence="1" key="1">
    <citation type="submission" date="2018-02" db="EMBL/GenBank/DDBJ databases">
        <title>The genomes of Aspergillus section Nigri reveals drivers in fungal speciation.</title>
        <authorList>
            <consortium name="DOE Joint Genome Institute"/>
            <person name="Vesth T.C."/>
            <person name="Nybo J."/>
            <person name="Theobald S."/>
            <person name="Brandl J."/>
            <person name="Frisvad J.C."/>
            <person name="Nielsen K.F."/>
            <person name="Lyhne E.K."/>
            <person name="Kogle M.E."/>
            <person name="Kuo A."/>
            <person name="Riley R."/>
            <person name="Clum A."/>
            <person name="Nolan M."/>
            <person name="Lipzen A."/>
            <person name="Salamov A."/>
            <person name="Henrissat B."/>
            <person name="Wiebenga A."/>
            <person name="De vries R.P."/>
            <person name="Grigoriev I.V."/>
            <person name="Mortensen U.H."/>
            <person name="Andersen M.R."/>
            <person name="Baker S.E."/>
        </authorList>
    </citation>
    <scope>NUCLEOTIDE SEQUENCE</scope>
    <source>
        <strain evidence="1">CBS 621.78</strain>
    </source>
</reference>
<dbReference type="Proteomes" id="UP000249057">
    <property type="component" value="Unassembled WGS sequence"/>
</dbReference>
<sequence>MRDTVNWLAHAPRSRRYRPGCIKHHQTLQGSHTHRTMALAIVLQYEMRRVLHVAFVVSVAVSRVSPDSLTQLPQETISRAQTVGNRGFALVAFRTVDWYEISRLRIGSADAMFMETRLVLSLTLPL</sequence>
<organism evidence="1 2">
    <name type="scientific">Aspergillus brunneoviolaceus CBS 621.78</name>
    <dbReference type="NCBI Taxonomy" id="1450534"/>
    <lineage>
        <taxon>Eukaryota</taxon>
        <taxon>Fungi</taxon>
        <taxon>Dikarya</taxon>
        <taxon>Ascomycota</taxon>
        <taxon>Pezizomycotina</taxon>
        <taxon>Eurotiomycetes</taxon>
        <taxon>Eurotiomycetidae</taxon>
        <taxon>Eurotiales</taxon>
        <taxon>Aspergillaceae</taxon>
        <taxon>Aspergillus</taxon>
        <taxon>Aspergillus subgen. Circumdati</taxon>
    </lineage>
</organism>
<dbReference type="EMBL" id="KZ825327">
    <property type="protein sequence ID" value="RAH47962.1"/>
    <property type="molecule type" value="Genomic_DNA"/>
</dbReference>